<dbReference type="InterPro" id="IPR054723">
    <property type="entry name" value="Ams1-like_N"/>
</dbReference>
<dbReference type="OrthoDB" id="1049785at2"/>
<dbReference type="Pfam" id="PF09261">
    <property type="entry name" value="Alpha-mann_mid"/>
    <property type="match status" value="1"/>
</dbReference>
<evidence type="ECO:0000313" key="8">
    <source>
        <dbReference type="Proteomes" id="UP000250462"/>
    </source>
</evidence>
<evidence type="ECO:0000256" key="4">
    <source>
        <dbReference type="ARBA" id="ARBA00023295"/>
    </source>
</evidence>
<dbReference type="SUPFAM" id="SSF74650">
    <property type="entry name" value="Galactose mutarotase-like"/>
    <property type="match status" value="1"/>
</dbReference>
<dbReference type="GO" id="GO:0046872">
    <property type="term" value="F:metal ion binding"/>
    <property type="evidence" value="ECO:0007669"/>
    <property type="project" value="UniProtKB-KW"/>
</dbReference>
<comment type="caution">
    <text evidence="7">The sequence shown here is derived from an EMBL/GenBank/DDBJ whole genome shotgun (WGS) entry which is preliminary data.</text>
</comment>
<dbReference type="SUPFAM" id="SSF88688">
    <property type="entry name" value="Families 57/38 glycoside transferase middle domain"/>
    <property type="match status" value="1"/>
</dbReference>
<dbReference type="Gene3D" id="2.60.40.2220">
    <property type="match status" value="1"/>
</dbReference>
<dbReference type="InterPro" id="IPR037094">
    <property type="entry name" value="Glyco_hydro_38_cen_sf"/>
</dbReference>
<feature type="domain" description="Glycoside hydrolase family 38 central" evidence="6">
    <location>
        <begin position="515"/>
        <end position="593"/>
    </location>
</feature>
<dbReference type="InterPro" id="IPR000602">
    <property type="entry name" value="Glyco_hydro_38_N"/>
</dbReference>
<comment type="similarity">
    <text evidence="1">Belongs to the glycosyl hydrolase 38 family.</text>
</comment>
<dbReference type="Proteomes" id="UP000250462">
    <property type="component" value="Unassembled WGS sequence"/>
</dbReference>
<sequence length="1052" mass="114390">MHDDRKLIEDRLDRVLRERIRPAVYPYTAPLAVEMWHVPGEPVPAATGLAATYEPGAVGDPWGPPWGTTWFRFSGHVPESWHGRTVEAVIDLGFDSDRTGFCAEGLVYLPDGSTVKGLHPRSRWVRVAEPAAGDDDVLFYVEAAANPLIEGPVTWLGDTTTAGDDPLYRLARAELAVFDAAVWELVQDLDVLGQLMHQLPLDQPRRWEILQAINQALDVLDLDDVNATAAAARERLAPALASPAQASAHQVSAVGHAHIDSAWLWPLRETVRKVARTASNTVNLMDDHPEFIFAMSQAQQLAWIKEHRPEVFEQVRKKIADGRFIPVGGMWVEADTNMPGGEAMARQFVHGKRFFADEFGIETDEVWLPDSFGYSAALPQLVKLSGSRWFLTQKISWSTTNPFPHHTFWWEGIDGTRVFTHFPPVDTYNAEFTGQEMAHLVRNFRDKGPARRSLVPFGHGDGGGGATREMLARAARMRDLEGSPQVTIEPPATFFAKAREDYPDAPVWVGELYLEYHRGTYTSQVKTKQGNRRSEHLLREAELWAATAAVRAGFEYPYQQLDRLWKVVLLNQFHDILPGSSIAWVHREAASTYAAVADELHDIIADAQSALAGDGEQHIVFNAAPHERAGIPAGGAGVRPVAATPAAATTPTASSTATSTATVDDARVTATERGDGWVLDNGHLRVVVDGRGLVTSVVEHATGRDAVAPDAAANLLQLHADLPIQYDAWDIESYYRNTVTDLTGVNELSLDSTGPDAATVRVTRSFGQSTVTQLVSLRAGSRVVDFATETDWHETEKLLKAAFPLDVRAEVSSAETQFGHVNRPTHSNTSWDAAKFEICAHRFVHVGEPGWGAALVNDSTYGHDVTRTVRPGDGGTTTTVRLSLVRAPRFPDPETDQGTHRFGYALAPGAGIVDAAREGYRINIPERVVTGGHTVQPLVSIDNDAVVVEAVKLADDGSGDVIVRCYEATGGRALARLTAGFAVDSAVTTDLLERSGGDEAGGDAAGDARGVAGSDAGPEAAKLDGNTVTLRLRPFEIVTLRLARLAEQTRSA</sequence>
<organism evidence="7 8">
    <name type="scientific">Phytoactinopolyspora halophila</name>
    <dbReference type="NCBI Taxonomy" id="1981511"/>
    <lineage>
        <taxon>Bacteria</taxon>
        <taxon>Bacillati</taxon>
        <taxon>Actinomycetota</taxon>
        <taxon>Actinomycetes</taxon>
        <taxon>Jiangellales</taxon>
        <taxon>Jiangellaceae</taxon>
        <taxon>Phytoactinopolyspora</taxon>
    </lineage>
</organism>
<accession>A0A329QWL0</accession>
<dbReference type="InterPro" id="IPR011682">
    <property type="entry name" value="Glyco_hydro_38_C"/>
</dbReference>
<dbReference type="Gene3D" id="3.20.110.10">
    <property type="entry name" value="Glycoside hydrolase 38, N terminal domain"/>
    <property type="match status" value="1"/>
</dbReference>
<dbReference type="EMBL" id="QMIG01000004">
    <property type="protein sequence ID" value="RAW16503.1"/>
    <property type="molecule type" value="Genomic_DNA"/>
</dbReference>
<dbReference type="PANTHER" id="PTHR46017">
    <property type="entry name" value="ALPHA-MANNOSIDASE 2C1"/>
    <property type="match status" value="1"/>
</dbReference>
<dbReference type="InterPro" id="IPR028995">
    <property type="entry name" value="Glyco_hydro_57/38_cen_sf"/>
</dbReference>
<dbReference type="GO" id="GO:0004559">
    <property type="term" value="F:alpha-mannosidase activity"/>
    <property type="evidence" value="ECO:0007669"/>
    <property type="project" value="InterPro"/>
</dbReference>
<proteinExistence type="inferred from homology"/>
<dbReference type="AlphaFoldDB" id="A0A329QWL0"/>
<dbReference type="Pfam" id="PF17677">
    <property type="entry name" value="Glyco_hydro38C2"/>
    <property type="match status" value="1"/>
</dbReference>
<keyword evidence="8" id="KW-1185">Reference proteome</keyword>
<dbReference type="FunFam" id="3.20.110.10:FF:000002">
    <property type="entry name" value="alpha-mannosidase 2C1 isoform X1"/>
    <property type="match status" value="1"/>
</dbReference>
<dbReference type="InterPro" id="IPR015341">
    <property type="entry name" value="Glyco_hydro_38_cen"/>
</dbReference>
<dbReference type="Gene3D" id="2.70.98.30">
    <property type="entry name" value="Golgi alpha-mannosidase II, domain 4"/>
    <property type="match status" value="1"/>
</dbReference>
<dbReference type="InterPro" id="IPR011013">
    <property type="entry name" value="Gal_mutarotase_sf_dom"/>
</dbReference>
<dbReference type="FunFam" id="1.20.1270.50:FF:000004">
    <property type="entry name" value="alpha-mannosidase 2C1 isoform X1"/>
    <property type="match status" value="1"/>
</dbReference>
<dbReference type="Gene3D" id="1.20.1270.50">
    <property type="entry name" value="Glycoside hydrolase family 38, central domain"/>
    <property type="match status" value="1"/>
</dbReference>
<dbReference type="PANTHER" id="PTHR46017:SF1">
    <property type="entry name" value="ALPHA-MANNOSIDASE 2C1"/>
    <property type="match status" value="1"/>
</dbReference>
<dbReference type="InterPro" id="IPR041147">
    <property type="entry name" value="GH38_C"/>
</dbReference>
<name>A0A329QWL0_9ACTN</name>
<keyword evidence="4" id="KW-0326">Glycosidase</keyword>
<evidence type="ECO:0000313" key="7">
    <source>
        <dbReference type="EMBL" id="RAW16503.1"/>
    </source>
</evidence>
<dbReference type="GO" id="GO:0006013">
    <property type="term" value="P:mannose metabolic process"/>
    <property type="evidence" value="ECO:0007669"/>
    <property type="project" value="InterPro"/>
</dbReference>
<dbReference type="Pfam" id="PF07748">
    <property type="entry name" value="Glyco_hydro_38C"/>
    <property type="match status" value="1"/>
</dbReference>
<evidence type="ECO:0000256" key="1">
    <source>
        <dbReference type="ARBA" id="ARBA00009792"/>
    </source>
</evidence>
<dbReference type="GO" id="GO:0009313">
    <property type="term" value="P:oligosaccharide catabolic process"/>
    <property type="evidence" value="ECO:0007669"/>
    <property type="project" value="TreeGrafter"/>
</dbReference>
<reference evidence="7 8" key="1">
    <citation type="submission" date="2018-06" db="EMBL/GenBank/DDBJ databases">
        <title>Phytoactinopolyspora halophila sp. nov., a novel halophilic actinomycete isolated from a saline soil in China.</title>
        <authorList>
            <person name="Tang S.-K."/>
        </authorList>
    </citation>
    <scope>NUCLEOTIDE SEQUENCE [LARGE SCALE GENOMIC DNA]</scope>
    <source>
        <strain evidence="7 8">YIM 96934</strain>
    </source>
</reference>
<evidence type="ECO:0000256" key="2">
    <source>
        <dbReference type="ARBA" id="ARBA00022723"/>
    </source>
</evidence>
<dbReference type="CDD" id="cd10789">
    <property type="entry name" value="GH38N_AMII_ER_cytosolic"/>
    <property type="match status" value="1"/>
</dbReference>
<evidence type="ECO:0000259" key="6">
    <source>
        <dbReference type="SMART" id="SM00872"/>
    </source>
</evidence>
<protein>
    <submittedName>
        <fullName evidence="7">Alpha-mannosidase</fullName>
    </submittedName>
</protein>
<keyword evidence="2" id="KW-0479">Metal-binding</keyword>
<dbReference type="GO" id="GO:0030246">
    <property type="term" value="F:carbohydrate binding"/>
    <property type="evidence" value="ECO:0007669"/>
    <property type="project" value="InterPro"/>
</dbReference>
<evidence type="ECO:0000256" key="5">
    <source>
        <dbReference type="SAM" id="MobiDB-lite"/>
    </source>
</evidence>
<dbReference type="RefSeq" id="WP_112257713.1">
    <property type="nucleotide sequence ID" value="NZ_QMIG01000004.1"/>
</dbReference>
<keyword evidence="3" id="KW-0378">Hydrolase</keyword>
<feature type="compositionally biased region" description="Low complexity" evidence="5">
    <location>
        <begin position="1005"/>
        <end position="1017"/>
    </location>
</feature>
<feature type="region of interest" description="Disordered" evidence="5">
    <location>
        <begin position="994"/>
        <end position="1020"/>
    </location>
</feature>
<gene>
    <name evidence="7" type="ORF">DPM12_06815</name>
</gene>
<evidence type="ECO:0000256" key="3">
    <source>
        <dbReference type="ARBA" id="ARBA00022801"/>
    </source>
</evidence>
<dbReference type="InterPro" id="IPR011330">
    <property type="entry name" value="Glyco_hydro/deAcase_b/a-brl"/>
</dbReference>
<dbReference type="Pfam" id="PF22907">
    <property type="entry name" value="Ams1-like_1st"/>
    <property type="match status" value="1"/>
</dbReference>
<dbReference type="InterPro" id="IPR027291">
    <property type="entry name" value="Glyco_hydro_38_N_sf"/>
</dbReference>
<dbReference type="SMART" id="SM00872">
    <property type="entry name" value="Alpha-mann_mid"/>
    <property type="match status" value="1"/>
</dbReference>
<dbReference type="SUPFAM" id="SSF88713">
    <property type="entry name" value="Glycoside hydrolase/deacetylase"/>
    <property type="match status" value="1"/>
</dbReference>
<dbReference type="Pfam" id="PF01074">
    <property type="entry name" value="Glyco_hydro_38N"/>
    <property type="match status" value="1"/>
</dbReference>